<evidence type="ECO:0000313" key="2">
    <source>
        <dbReference type="Proteomes" id="UP000625682"/>
    </source>
</evidence>
<dbReference type="InterPro" id="IPR029062">
    <property type="entry name" value="Class_I_gatase-like"/>
</dbReference>
<dbReference type="Gene3D" id="3.40.50.880">
    <property type="match status" value="1"/>
</dbReference>
<dbReference type="AlphaFoldDB" id="A0A917UN57"/>
<name>A0A917UN57_9ACTN</name>
<sequence length="113" mass="11918">MEGPRRVTGGTARPSSLFALDGRDATSFWSGIGSLQRSYPAVHWVRGERYVEDGRVTTNAGITSGTVGALRLVERLAGRAEAGRIGESLAYPGWTLDGPTAIPANHLAVADLP</sequence>
<dbReference type="SUPFAM" id="SSF52317">
    <property type="entry name" value="Class I glutamine amidotransferase-like"/>
    <property type="match status" value="1"/>
</dbReference>
<dbReference type="InterPro" id="IPR052158">
    <property type="entry name" value="INH-QAR"/>
</dbReference>
<evidence type="ECO:0000313" key="1">
    <source>
        <dbReference type="EMBL" id="GGJ69189.1"/>
    </source>
</evidence>
<dbReference type="EMBL" id="BMMU01000053">
    <property type="protein sequence ID" value="GGJ69189.1"/>
    <property type="molecule type" value="Genomic_DNA"/>
</dbReference>
<accession>A0A917UN57</accession>
<proteinExistence type="predicted"/>
<reference evidence="1" key="2">
    <citation type="submission" date="2020-09" db="EMBL/GenBank/DDBJ databases">
        <authorList>
            <person name="Sun Q."/>
            <person name="Zhou Y."/>
        </authorList>
    </citation>
    <scope>NUCLEOTIDE SEQUENCE</scope>
    <source>
        <strain evidence="1">CGMCC 4.7272</strain>
    </source>
</reference>
<dbReference type="Proteomes" id="UP000625682">
    <property type="component" value="Unassembled WGS sequence"/>
</dbReference>
<reference evidence="1" key="1">
    <citation type="journal article" date="2014" name="Int. J. Syst. Evol. Microbiol.">
        <title>Complete genome sequence of Corynebacterium casei LMG S-19264T (=DSM 44701T), isolated from a smear-ripened cheese.</title>
        <authorList>
            <consortium name="US DOE Joint Genome Institute (JGI-PGF)"/>
            <person name="Walter F."/>
            <person name="Albersmeier A."/>
            <person name="Kalinowski J."/>
            <person name="Ruckert C."/>
        </authorList>
    </citation>
    <scope>NUCLEOTIDE SEQUENCE</scope>
    <source>
        <strain evidence="1">CGMCC 4.7272</strain>
    </source>
</reference>
<dbReference type="PANTHER" id="PTHR43130">
    <property type="entry name" value="ARAC-FAMILY TRANSCRIPTIONAL REGULATOR"/>
    <property type="match status" value="1"/>
</dbReference>
<organism evidence="1 2">
    <name type="scientific">Streptomyces lacrimifluminis</name>
    <dbReference type="NCBI Taxonomy" id="1500077"/>
    <lineage>
        <taxon>Bacteria</taxon>
        <taxon>Bacillati</taxon>
        <taxon>Actinomycetota</taxon>
        <taxon>Actinomycetes</taxon>
        <taxon>Kitasatosporales</taxon>
        <taxon>Streptomycetaceae</taxon>
        <taxon>Streptomyces</taxon>
    </lineage>
</organism>
<keyword evidence="2" id="KW-1185">Reference proteome</keyword>
<comment type="caution">
    <text evidence="1">The sequence shown here is derived from an EMBL/GenBank/DDBJ whole genome shotgun (WGS) entry which is preliminary data.</text>
</comment>
<gene>
    <name evidence="1" type="ORF">GCM10012282_77700</name>
</gene>
<protein>
    <submittedName>
        <fullName evidence="1">Uncharacterized protein</fullName>
    </submittedName>
</protein>
<dbReference type="PANTHER" id="PTHR43130:SF3">
    <property type="entry name" value="HTH-TYPE TRANSCRIPTIONAL REGULATOR RV1931C"/>
    <property type="match status" value="1"/>
</dbReference>